<dbReference type="EMBL" id="ACCJ01000539">
    <property type="protein sequence ID" value="EEG51528.1"/>
    <property type="molecule type" value="Genomic_DNA"/>
</dbReference>
<dbReference type="Proteomes" id="UP000004756">
    <property type="component" value="Unassembled WGS sequence"/>
</dbReference>
<reference evidence="1 2" key="1">
    <citation type="submission" date="2009-02" db="EMBL/GenBank/DDBJ databases">
        <title>Draft genome sequence of Clostridium asparagiforme (DSM 15981).</title>
        <authorList>
            <person name="Sudarsanam P."/>
            <person name="Ley R."/>
            <person name="Guruge J."/>
            <person name="Turnbaugh P.J."/>
            <person name="Mahowald M."/>
            <person name="Liep D."/>
            <person name="Gordon J."/>
        </authorList>
    </citation>
    <scope>NUCLEOTIDE SEQUENCE [LARGE SCALE GENOMIC DNA]</scope>
    <source>
        <strain evidence="1 2">DSM 15981</strain>
    </source>
</reference>
<evidence type="ECO:0000313" key="1">
    <source>
        <dbReference type="EMBL" id="EEG51528.1"/>
    </source>
</evidence>
<name>C0DAR4_9FIRM</name>
<proteinExistence type="predicted"/>
<protein>
    <submittedName>
        <fullName evidence="1">Uncharacterized protein</fullName>
    </submittedName>
</protein>
<dbReference type="HOGENOM" id="CLU_3023802_0_0_9"/>
<organism evidence="1 2">
    <name type="scientific">[Clostridium] asparagiforme DSM 15981</name>
    <dbReference type="NCBI Taxonomy" id="518636"/>
    <lineage>
        <taxon>Bacteria</taxon>
        <taxon>Bacillati</taxon>
        <taxon>Bacillota</taxon>
        <taxon>Clostridia</taxon>
        <taxon>Lachnospirales</taxon>
        <taxon>Lachnospiraceae</taxon>
        <taxon>Enterocloster</taxon>
    </lineage>
</organism>
<sequence length="55" mass="6630">MISDEYEMIANKEFQEWPKKHERNKHIDMEDKSYDVRRNFKVPTKKSTSSPSTVI</sequence>
<evidence type="ECO:0000313" key="2">
    <source>
        <dbReference type="Proteomes" id="UP000004756"/>
    </source>
</evidence>
<keyword evidence="2" id="KW-1185">Reference proteome</keyword>
<gene>
    <name evidence="1" type="ORF">CLOSTASPAR_06369</name>
</gene>
<accession>C0DAR4</accession>
<comment type="caution">
    <text evidence="1">The sequence shown here is derived from an EMBL/GenBank/DDBJ whole genome shotgun (WGS) entry which is preliminary data.</text>
</comment>
<dbReference type="AlphaFoldDB" id="C0DAR4"/>